<dbReference type="PANTHER" id="PTHR47618">
    <property type="entry name" value="BIFUNCTIONAL OLIGORIBONUCLEASE AND PAP PHOSPHATASE NRNA"/>
    <property type="match status" value="1"/>
</dbReference>
<evidence type="ECO:0000259" key="2">
    <source>
        <dbReference type="Pfam" id="PF02272"/>
    </source>
</evidence>
<protein>
    <submittedName>
        <fullName evidence="3">Exopolyphosphatase-related protein</fullName>
    </submittedName>
</protein>
<dbReference type="Pfam" id="PF02272">
    <property type="entry name" value="DHHA1"/>
    <property type="match status" value="1"/>
</dbReference>
<dbReference type="InterPro" id="IPR038763">
    <property type="entry name" value="DHH_sf"/>
</dbReference>
<evidence type="ECO:0000313" key="3">
    <source>
        <dbReference type="EMBL" id="GLI52742.1"/>
    </source>
</evidence>
<dbReference type="InterPro" id="IPR001667">
    <property type="entry name" value="DDH_dom"/>
</dbReference>
<dbReference type="SUPFAM" id="SSF64182">
    <property type="entry name" value="DHH phosphoesterases"/>
    <property type="match status" value="1"/>
</dbReference>
<organism evidence="3 4">
    <name type="scientific">Thermodesulfovibrio yellowstonii</name>
    <dbReference type="NCBI Taxonomy" id="28262"/>
    <lineage>
        <taxon>Bacteria</taxon>
        <taxon>Pseudomonadati</taxon>
        <taxon>Nitrospirota</taxon>
        <taxon>Thermodesulfovibrionia</taxon>
        <taxon>Thermodesulfovibrionales</taxon>
        <taxon>Thermodesulfovibrionaceae</taxon>
        <taxon>Thermodesulfovibrio</taxon>
    </lineage>
</organism>
<proteinExistence type="predicted"/>
<gene>
    <name evidence="3" type="ORF">TISLANDTSLP1_04350</name>
</gene>
<dbReference type="Proteomes" id="UP001144297">
    <property type="component" value="Unassembled WGS sequence"/>
</dbReference>
<dbReference type="AlphaFoldDB" id="A0A9W6LJJ0"/>
<comment type="caution">
    <text evidence="3">The sequence shown here is derived from an EMBL/GenBank/DDBJ whole genome shotgun (WGS) entry which is preliminary data.</text>
</comment>
<dbReference type="GO" id="GO:0003676">
    <property type="term" value="F:nucleic acid binding"/>
    <property type="evidence" value="ECO:0007669"/>
    <property type="project" value="InterPro"/>
</dbReference>
<accession>A0A9W6LJJ0</accession>
<reference evidence="3" key="1">
    <citation type="submission" date="2022-12" db="EMBL/GenBank/DDBJ databases">
        <title>Reference genome sequencing for broad-spectrum identification of bacterial and archaeal isolates by mass spectrometry.</title>
        <authorList>
            <person name="Sekiguchi Y."/>
            <person name="Tourlousse D.M."/>
        </authorList>
    </citation>
    <scope>NUCLEOTIDE SEQUENCE</scope>
    <source>
        <strain evidence="3">TSL-P1</strain>
    </source>
</reference>
<keyword evidence="4" id="KW-1185">Reference proteome</keyword>
<dbReference type="PANTHER" id="PTHR47618:SF1">
    <property type="entry name" value="BIFUNCTIONAL OLIGORIBONUCLEASE AND PAP PHOSPHATASE NRNA"/>
    <property type="match status" value="1"/>
</dbReference>
<evidence type="ECO:0000259" key="1">
    <source>
        <dbReference type="Pfam" id="PF01368"/>
    </source>
</evidence>
<feature type="domain" description="DHHA1" evidence="2">
    <location>
        <begin position="259"/>
        <end position="334"/>
    </location>
</feature>
<dbReference type="InterPro" id="IPR003156">
    <property type="entry name" value="DHHA1_dom"/>
</dbReference>
<evidence type="ECO:0000313" key="4">
    <source>
        <dbReference type="Proteomes" id="UP001144297"/>
    </source>
</evidence>
<sequence>MRPPEYLIDAIKKNNSFLILTHTTPDGDAFGSSIALKFLLEQFNKKAEIYAEYPIPVQYQFLPGSDSIKNIELLKVEDLVFSSNCAQENSLPFDILILVDCNNLSRISYKKEIIEKIKTFSGTKLIIDHHIESNLSDHNSLKWIDPQQAATGIMIFYLIKAFNGEITPQIATNLYTAIIVDTGNFQFENTTKEVLSIASELVSYGAKPSYIYQQSFESWSKNRFRLFIKMLNNLELLPPVAISFISKKDFDETLTQESDTERFVEFLRILKEVNITALFREIQEGFLKVSLRSKGDLDVSKIAEEFGGGGHKNAAGYRISASFEEARNKLIEKMKVYNMLK</sequence>
<feature type="domain" description="DDH" evidence="1">
    <location>
        <begin position="17"/>
        <end position="178"/>
    </location>
</feature>
<name>A0A9W6LJJ0_9BACT</name>
<dbReference type="EMBL" id="BSDX01000001">
    <property type="protein sequence ID" value="GLI52742.1"/>
    <property type="molecule type" value="Genomic_DNA"/>
</dbReference>
<dbReference type="Gene3D" id="3.10.310.30">
    <property type="match status" value="1"/>
</dbReference>
<dbReference type="InterPro" id="IPR051319">
    <property type="entry name" value="Oligoribo/pAp-PDE_c-di-AMP_PDE"/>
</dbReference>
<dbReference type="Gene3D" id="3.90.1640.10">
    <property type="entry name" value="inorganic pyrophosphatase (n-terminal core)"/>
    <property type="match status" value="1"/>
</dbReference>
<dbReference type="Pfam" id="PF01368">
    <property type="entry name" value="DHH"/>
    <property type="match status" value="1"/>
</dbReference>